<accession>A0A834WEL3</accession>
<protein>
    <submittedName>
        <fullName evidence="2">Dual specificity phosphatase protein</fullName>
    </submittedName>
</protein>
<evidence type="ECO:0000256" key="1">
    <source>
        <dbReference type="SAM" id="Phobius"/>
    </source>
</evidence>
<feature type="transmembrane region" description="Helical" evidence="1">
    <location>
        <begin position="195"/>
        <end position="219"/>
    </location>
</feature>
<dbReference type="AlphaFoldDB" id="A0A834WEL3"/>
<feature type="transmembrane region" description="Helical" evidence="1">
    <location>
        <begin position="71"/>
        <end position="90"/>
    </location>
</feature>
<dbReference type="SUPFAM" id="SSF52799">
    <property type="entry name" value="(Phosphotyrosine protein) phosphatases II"/>
    <property type="match status" value="2"/>
</dbReference>
<dbReference type="InterPro" id="IPR029021">
    <property type="entry name" value="Prot-tyrosine_phosphatase-like"/>
</dbReference>
<reference evidence="2" key="1">
    <citation type="submission" date="2020-09" db="EMBL/GenBank/DDBJ databases">
        <title>Genome-Enabled Discovery of Anthraquinone Biosynthesis in Senna tora.</title>
        <authorList>
            <person name="Kang S.-H."/>
            <person name="Pandey R.P."/>
            <person name="Lee C.-M."/>
            <person name="Sim J.-S."/>
            <person name="Jeong J.-T."/>
            <person name="Choi B.-S."/>
            <person name="Jung M."/>
            <person name="Ginzburg D."/>
            <person name="Zhao K."/>
            <person name="Won S.Y."/>
            <person name="Oh T.-J."/>
            <person name="Yu Y."/>
            <person name="Kim N.-H."/>
            <person name="Lee O.R."/>
            <person name="Lee T.-H."/>
            <person name="Bashyal P."/>
            <person name="Kim T.-S."/>
            <person name="Lee W.-H."/>
            <person name="Kawkins C."/>
            <person name="Kim C.-K."/>
            <person name="Kim J.S."/>
            <person name="Ahn B.O."/>
            <person name="Rhee S.Y."/>
            <person name="Sohng J.K."/>
        </authorList>
    </citation>
    <scope>NUCLEOTIDE SEQUENCE</scope>
    <source>
        <tissue evidence="2">Leaf</tissue>
    </source>
</reference>
<dbReference type="OrthoDB" id="1890923at2759"/>
<feature type="transmembrane region" description="Helical" evidence="1">
    <location>
        <begin position="239"/>
        <end position="258"/>
    </location>
</feature>
<name>A0A834WEL3_9FABA</name>
<keyword evidence="1" id="KW-0812">Transmembrane</keyword>
<organism evidence="2 3">
    <name type="scientific">Senna tora</name>
    <dbReference type="NCBI Taxonomy" id="362788"/>
    <lineage>
        <taxon>Eukaryota</taxon>
        <taxon>Viridiplantae</taxon>
        <taxon>Streptophyta</taxon>
        <taxon>Embryophyta</taxon>
        <taxon>Tracheophyta</taxon>
        <taxon>Spermatophyta</taxon>
        <taxon>Magnoliopsida</taxon>
        <taxon>eudicotyledons</taxon>
        <taxon>Gunneridae</taxon>
        <taxon>Pentapetalae</taxon>
        <taxon>rosids</taxon>
        <taxon>fabids</taxon>
        <taxon>Fabales</taxon>
        <taxon>Fabaceae</taxon>
        <taxon>Caesalpinioideae</taxon>
        <taxon>Cassia clade</taxon>
        <taxon>Senna</taxon>
    </lineage>
</organism>
<dbReference type="CDD" id="cd14527">
    <property type="entry name" value="DSP_bac"/>
    <property type="match status" value="1"/>
</dbReference>
<evidence type="ECO:0000313" key="2">
    <source>
        <dbReference type="EMBL" id="KAF7820430.1"/>
    </source>
</evidence>
<dbReference type="EMBL" id="JAAIUW010000008">
    <property type="protein sequence ID" value="KAF7820430.1"/>
    <property type="molecule type" value="Genomic_DNA"/>
</dbReference>
<dbReference type="PANTHER" id="PTHR47216">
    <property type="match status" value="1"/>
</dbReference>
<evidence type="ECO:0000313" key="3">
    <source>
        <dbReference type="Proteomes" id="UP000634136"/>
    </source>
</evidence>
<comment type="caution">
    <text evidence="2">The sequence shown here is derived from an EMBL/GenBank/DDBJ whole genome shotgun (WGS) entry which is preliminary data.</text>
</comment>
<keyword evidence="1" id="KW-1133">Transmembrane helix</keyword>
<keyword evidence="1" id="KW-0472">Membrane</keyword>
<proteinExistence type="predicted"/>
<dbReference type="PANTHER" id="PTHR47216:SF4">
    <property type="entry name" value="OS01G0859400 PROTEIN"/>
    <property type="match status" value="1"/>
</dbReference>
<feature type="transmembrane region" description="Helical" evidence="1">
    <location>
        <begin position="32"/>
        <end position="51"/>
    </location>
</feature>
<keyword evidence="3" id="KW-1185">Reference proteome</keyword>
<feature type="transmembrane region" description="Helical" evidence="1">
    <location>
        <begin position="6"/>
        <end position="25"/>
    </location>
</feature>
<dbReference type="Gene3D" id="3.90.190.10">
    <property type="entry name" value="Protein tyrosine phosphatase superfamily"/>
    <property type="match status" value="1"/>
</dbReference>
<sequence length="307" mass="34340">MVLGFGLSVLIGLKATMLFLCFAYLRSLGFMLLSVPFLYASLVSLLISIASHPSINLPMLLGKNPDGSFPIWSLIMFSPYLYFVRIFSALRRMRSGEPPYTEISEGIYVGGWPSSPDKLPPGDPAIIDCTCELPRKSEFSGMAYRCIPTWDTRSPQAAEIESAIKWALRKRELNKPIFIHCAYGKLLELNAKSRGVLFTFLTSVGICSSLLLILGMTIASEVKFCFPCKVEMQTFIGHGRSVAVMCALLVALGIAEDWKNAEKLIKQKRPYIRMNSLHREVLEEWSKHRLSVPKKKGEMARSDSSSQ</sequence>
<gene>
    <name evidence="2" type="ORF">G2W53_025885</name>
</gene>
<dbReference type="Proteomes" id="UP000634136">
    <property type="component" value="Unassembled WGS sequence"/>
</dbReference>